<evidence type="ECO:0000259" key="1">
    <source>
        <dbReference type="Pfam" id="PF07596"/>
    </source>
</evidence>
<dbReference type="RefSeq" id="WP_148595085.1">
    <property type="nucleotide sequence ID" value="NZ_CP042997.1"/>
</dbReference>
<dbReference type="Pfam" id="PF07596">
    <property type="entry name" value="SBP_bac_10"/>
    <property type="match status" value="1"/>
</dbReference>
<feature type="domain" description="DUF1559" evidence="1">
    <location>
        <begin position="33"/>
        <end position="361"/>
    </location>
</feature>
<sequence length="381" mass="40585">MKRRVSRGFTLIELLVVIAIIAVLIALLLPAVQSAREAARRMQCTNNLKQIGLAMHNYHSVNDTFPMGASKNCNSDPSSGCPGYADWRGWSALATSLPFVEQQALYNAINFNMAEEIHDATPAPENYTVIGTIVNAYMCPSDPNVGQSNINNYHACYGTTTDWPTAPNTTFAAVSSMQNADGNGSTGMFAVWAAYGIRSDTDGTSNTLLFAEALVGDNKGNESNHGRGVGTGTPGSHYRGNGIVIAAAKFEVDDFTSSAANIQGIQNSLQACAAEWSNGASIQITSHRGYRWASFSEGSAFNVAQTPNDHKYPFNVCRGQGNPSQSDNGSNSLPATSMHPGGVNALFVDGSVKFIKDTISPQTWWALGTKSNGEVISADSY</sequence>
<protein>
    <submittedName>
        <fullName evidence="2">Type II secretion system protein G</fullName>
    </submittedName>
</protein>
<keyword evidence="3" id="KW-1185">Reference proteome</keyword>
<dbReference type="InterPro" id="IPR045584">
    <property type="entry name" value="Pilin-like"/>
</dbReference>
<reference evidence="2 3" key="1">
    <citation type="submission" date="2019-08" db="EMBL/GenBank/DDBJ databases">
        <title>Deep-cultivation of Planctomycetes and their phenomic and genomic characterization uncovers novel biology.</title>
        <authorList>
            <person name="Wiegand S."/>
            <person name="Jogler M."/>
            <person name="Boedeker C."/>
            <person name="Pinto D."/>
            <person name="Vollmers J."/>
            <person name="Rivas-Marin E."/>
            <person name="Kohn T."/>
            <person name="Peeters S.H."/>
            <person name="Heuer A."/>
            <person name="Rast P."/>
            <person name="Oberbeckmann S."/>
            <person name="Bunk B."/>
            <person name="Jeske O."/>
            <person name="Meyerdierks A."/>
            <person name="Storesund J.E."/>
            <person name="Kallscheuer N."/>
            <person name="Luecker S."/>
            <person name="Lage O.M."/>
            <person name="Pohl T."/>
            <person name="Merkel B.J."/>
            <person name="Hornburger P."/>
            <person name="Mueller R.-W."/>
            <person name="Bruemmer F."/>
            <person name="Labrenz M."/>
            <person name="Spormann A.M."/>
            <person name="Op den Camp H."/>
            <person name="Overmann J."/>
            <person name="Amann R."/>
            <person name="Jetten M.S.M."/>
            <person name="Mascher T."/>
            <person name="Medema M.H."/>
            <person name="Devos D.P."/>
            <person name="Kaster A.-K."/>
            <person name="Ovreas L."/>
            <person name="Rohde M."/>
            <person name="Galperin M.Y."/>
            <person name="Jogler C."/>
        </authorList>
    </citation>
    <scope>NUCLEOTIDE SEQUENCE [LARGE SCALE GENOMIC DNA]</scope>
    <source>
        <strain evidence="2 3">OJF2</strain>
    </source>
</reference>
<dbReference type="InterPro" id="IPR012902">
    <property type="entry name" value="N_methyl_site"/>
</dbReference>
<dbReference type="Pfam" id="PF07963">
    <property type="entry name" value="N_methyl"/>
    <property type="match status" value="1"/>
</dbReference>
<dbReference type="PANTHER" id="PTHR30093">
    <property type="entry name" value="GENERAL SECRETION PATHWAY PROTEIN G"/>
    <property type="match status" value="1"/>
</dbReference>
<dbReference type="PROSITE" id="PS00409">
    <property type="entry name" value="PROKAR_NTER_METHYL"/>
    <property type="match status" value="1"/>
</dbReference>
<dbReference type="EMBL" id="CP042997">
    <property type="protein sequence ID" value="QEH35264.1"/>
    <property type="molecule type" value="Genomic_DNA"/>
</dbReference>
<dbReference type="SUPFAM" id="SSF54523">
    <property type="entry name" value="Pili subunits"/>
    <property type="match status" value="1"/>
</dbReference>
<proteinExistence type="predicted"/>
<accession>A0A5B9W514</accession>
<dbReference type="InterPro" id="IPR011453">
    <property type="entry name" value="DUF1559"/>
</dbReference>
<dbReference type="NCBIfam" id="TIGR02532">
    <property type="entry name" value="IV_pilin_GFxxxE"/>
    <property type="match status" value="1"/>
</dbReference>
<evidence type="ECO:0000313" key="2">
    <source>
        <dbReference type="EMBL" id="QEH35264.1"/>
    </source>
</evidence>
<name>A0A5B9W514_9BACT</name>
<dbReference type="AlphaFoldDB" id="A0A5B9W514"/>
<dbReference type="InterPro" id="IPR027558">
    <property type="entry name" value="Pre_pil_HX9DG_C"/>
</dbReference>
<dbReference type="NCBIfam" id="TIGR04294">
    <property type="entry name" value="pre_pil_HX9DG"/>
    <property type="match status" value="1"/>
</dbReference>
<dbReference type="Gene3D" id="3.30.700.10">
    <property type="entry name" value="Glycoprotein, Type 4 Pilin"/>
    <property type="match status" value="1"/>
</dbReference>
<dbReference type="PANTHER" id="PTHR30093:SF2">
    <property type="entry name" value="TYPE II SECRETION SYSTEM PROTEIN H"/>
    <property type="match status" value="1"/>
</dbReference>
<dbReference type="KEGG" id="agv:OJF2_38120"/>
<gene>
    <name evidence="2" type="primary">xcpT_9</name>
    <name evidence="2" type="ORF">OJF2_38120</name>
</gene>
<evidence type="ECO:0000313" key="3">
    <source>
        <dbReference type="Proteomes" id="UP000324233"/>
    </source>
</evidence>
<dbReference type="Proteomes" id="UP000324233">
    <property type="component" value="Chromosome"/>
</dbReference>
<dbReference type="OrthoDB" id="210498at2"/>
<organism evidence="2 3">
    <name type="scientific">Aquisphaera giovannonii</name>
    <dbReference type="NCBI Taxonomy" id="406548"/>
    <lineage>
        <taxon>Bacteria</taxon>
        <taxon>Pseudomonadati</taxon>
        <taxon>Planctomycetota</taxon>
        <taxon>Planctomycetia</taxon>
        <taxon>Isosphaerales</taxon>
        <taxon>Isosphaeraceae</taxon>
        <taxon>Aquisphaera</taxon>
    </lineage>
</organism>